<reference evidence="1 2" key="1">
    <citation type="journal article" date="2018" name="Sci. Rep.">
        <title>Genomic signatures of local adaptation to the degree of environmental predictability in rotifers.</title>
        <authorList>
            <person name="Franch-Gras L."/>
            <person name="Hahn C."/>
            <person name="Garcia-Roger E.M."/>
            <person name="Carmona M.J."/>
            <person name="Serra M."/>
            <person name="Gomez A."/>
        </authorList>
    </citation>
    <scope>NUCLEOTIDE SEQUENCE [LARGE SCALE GENOMIC DNA]</scope>
    <source>
        <strain evidence="1">HYR1</strain>
    </source>
</reference>
<feature type="non-terminal residue" evidence="1">
    <location>
        <position position="61"/>
    </location>
</feature>
<dbReference type="Proteomes" id="UP000276133">
    <property type="component" value="Unassembled WGS sequence"/>
</dbReference>
<proteinExistence type="predicted"/>
<sequence>MQIILIRPSLLVTSKSLDYRFDKWIFGYIINQHYHNTLSADLRKKLCDYRNQNWLNFIEKM</sequence>
<name>A0A3M7RTJ7_BRAPC</name>
<dbReference type="EMBL" id="REGN01002701">
    <property type="protein sequence ID" value="RNA26645.1"/>
    <property type="molecule type" value="Genomic_DNA"/>
</dbReference>
<keyword evidence="2" id="KW-1185">Reference proteome</keyword>
<protein>
    <submittedName>
        <fullName evidence="1">Uncharacterized protein</fullName>
    </submittedName>
</protein>
<gene>
    <name evidence="1" type="ORF">BpHYR1_009942</name>
</gene>
<comment type="caution">
    <text evidence="1">The sequence shown here is derived from an EMBL/GenBank/DDBJ whole genome shotgun (WGS) entry which is preliminary data.</text>
</comment>
<evidence type="ECO:0000313" key="1">
    <source>
        <dbReference type="EMBL" id="RNA26645.1"/>
    </source>
</evidence>
<dbReference type="AlphaFoldDB" id="A0A3M7RTJ7"/>
<evidence type="ECO:0000313" key="2">
    <source>
        <dbReference type="Proteomes" id="UP000276133"/>
    </source>
</evidence>
<organism evidence="1 2">
    <name type="scientific">Brachionus plicatilis</name>
    <name type="common">Marine rotifer</name>
    <name type="synonym">Brachionus muelleri</name>
    <dbReference type="NCBI Taxonomy" id="10195"/>
    <lineage>
        <taxon>Eukaryota</taxon>
        <taxon>Metazoa</taxon>
        <taxon>Spiralia</taxon>
        <taxon>Gnathifera</taxon>
        <taxon>Rotifera</taxon>
        <taxon>Eurotatoria</taxon>
        <taxon>Monogononta</taxon>
        <taxon>Pseudotrocha</taxon>
        <taxon>Ploima</taxon>
        <taxon>Brachionidae</taxon>
        <taxon>Brachionus</taxon>
    </lineage>
</organism>
<accession>A0A3M7RTJ7</accession>